<dbReference type="GO" id="GO:0043171">
    <property type="term" value="P:peptide catabolic process"/>
    <property type="evidence" value="ECO:0007669"/>
    <property type="project" value="TreeGrafter"/>
</dbReference>
<evidence type="ECO:0000313" key="13">
    <source>
        <dbReference type="Proteomes" id="UP000594342"/>
    </source>
</evidence>
<protein>
    <submittedName>
        <fullName evidence="12">Insulin-degrading enzyme-like 1, peroxisomal</fullName>
    </submittedName>
</protein>
<dbReference type="Pfam" id="PF00675">
    <property type="entry name" value="Peptidase_M16"/>
    <property type="match status" value="1"/>
</dbReference>
<dbReference type="InterPro" id="IPR001431">
    <property type="entry name" value="Pept_M16_Zn_BS"/>
</dbReference>
<dbReference type="InterPro" id="IPR007863">
    <property type="entry name" value="Peptidase_M16_C"/>
</dbReference>
<dbReference type="PANTHER" id="PTHR43690">
    <property type="entry name" value="NARDILYSIN"/>
    <property type="match status" value="1"/>
</dbReference>
<evidence type="ECO:0000259" key="10">
    <source>
        <dbReference type="Pfam" id="PF16187"/>
    </source>
</evidence>
<evidence type="ECO:0000256" key="2">
    <source>
        <dbReference type="ARBA" id="ARBA00022670"/>
    </source>
</evidence>
<sequence length="1024" mass="117997">MTMVDQMHNVTSEILKSERINNDIKQYIKVKNDVVSPVHDTVEYFYKELSNKLQIFLINDPESSISSALMYVGVGSNANPEGLDGLAHYLEHMLFMGSDKYPGDTYFQQQVSTNSGFTNAFTTDVSTQYYFTVGDNFMNLLEVFSRFFVKPMFEVDHVDKEVNAVDSEHKKNIGSDGWRMMNISKQFFTDGVVNRFTTGTKDTLLGSEHVKGDPKVLREKLVQFYEQHYSSDKMILFVSHKIDKTTMDEIAVMFKDVPLKTNTITEDSFTPRVRELTDSVEFMKMQTVNETHFMSISWLLPGSTVFKDGYPDNAYDFLAYILNSTNEGSLYNVLKKLGVVTSVVTGIDKMFDKHCFYEIQIRLTEEGVPRWINILYLVDAYIRHLLNACEYSNEMFDKFYREKRNLTLLHLQTIDKTDGMQLCQYYADTHERKKIDLRYVPIAFGLVGSVDTCRAKFKEYLKNMTLERAKVTIYSPLIDVNELDKTDPFYNAKYCHKTFKIDQEAKQNATSLLEPECVLREEDRPTISVFSDPNVPKPNPFIEPVYKIDIIDPISENDGSYRRISSKNNNVYFLKKGNTYKTHSVFAELTIRLDSMVMYDPDTVMMIMMYCDYVEKMRETDYQNLRGAQTNVVLVPSIDGITVVIDGYNSKFGMDNVFDTVLGWYYNNDTDMDINTYEMVYDELMMGLQNYRFSDPYTMIGPEFRDSVNGEHNISNSKMISSLKKISPDVLKTNADYSEFKRGVLSRMSKGFILGVFGGSITVKQVDSIIEKLETVVRPTSIDPLMYNIDKKDLTKDRVQQHINPNNAENAIGYGVYLGNVKEVGEEWKTIKPICMMLEMYISDRFSAVIRTERQIGYVAVAHVINVNESNNSDLFLLFIVQSTRSDLRKIVSSYVQKELMEAINKITEDEFETMRQSVITILSEKPTNIMGDCATVFNSMANTYDVSKLIDDDGTYAETRFARKKQMCEQLKHIKLKDFVKFISDRLEENVVSVIEINAKQTRMNNRAKSKARTKGLTKARKE</sequence>
<dbReference type="InterPro" id="IPR011249">
    <property type="entry name" value="Metalloenz_LuxS/M16"/>
</dbReference>
<feature type="domain" description="Coenzyme PQQ synthesis protein F-like C-terminal lobe" evidence="11">
    <location>
        <begin position="837"/>
        <end position="931"/>
    </location>
</feature>
<evidence type="ECO:0000256" key="4">
    <source>
        <dbReference type="ARBA" id="ARBA00022801"/>
    </source>
</evidence>
<keyword evidence="2" id="KW-0645">Protease</keyword>
<evidence type="ECO:0000256" key="1">
    <source>
        <dbReference type="ARBA" id="ARBA00007261"/>
    </source>
</evidence>
<keyword evidence="5" id="KW-0862">Zinc</keyword>
<accession>A0A5K0U7V8</accession>
<dbReference type="InterPro" id="IPR050626">
    <property type="entry name" value="Peptidase_M16"/>
</dbReference>
<dbReference type="PANTHER" id="PTHR43690:SF18">
    <property type="entry name" value="INSULIN-DEGRADING ENZYME-RELATED"/>
    <property type="match status" value="1"/>
</dbReference>
<comment type="similarity">
    <text evidence="1 7">Belongs to the peptidase M16 family.</text>
</comment>
<keyword evidence="4" id="KW-0378">Hydrolase</keyword>
<feature type="domain" description="Peptidase M16 C-terminal" evidence="9">
    <location>
        <begin position="218"/>
        <end position="388"/>
    </location>
</feature>
<comment type="caution">
    <text evidence="12">The sequence shown here is derived from an EMBL/GenBank/DDBJ whole genome shotgun (WGS) entry which is preliminary data.</text>
</comment>
<dbReference type="Gene3D" id="3.30.830.10">
    <property type="entry name" value="Metalloenzyme, LuxS/M16 peptidase-like"/>
    <property type="match status" value="4"/>
</dbReference>
<dbReference type="InterPro" id="IPR011765">
    <property type="entry name" value="Pept_M16_N"/>
</dbReference>
<dbReference type="Proteomes" id="UP000594342">
    <property type="component" value="Unassembled WGS sequence"/>
</dbReference>
<evidence type="ECO:0000259" key="8">
    <source>
        <dbReference type="Pfam" id="PF00675"/>
    </source>
</evidence>
<dbReference type="GO" id="GO:0051603">
    <property type="term" value="P:proteolysis involved in protein catabolic process"/>
    <property type="evidence" value="ECO:0007669"/>
    <property type="project" value="TreeGrafter"/>
</dbReference>
<gene>
    <name evidence="12" type="ORF">YASMINEVIRUS_333</name>
</gene>
<dbReference type="SUPFAM" id="SSF63411">
    <property type="entry name" value="LuxS/MPP-like metallohydrolase"/>
    <property type="match status" value="4"/>
</dbReference>
<feature type="domain" description="Peptidase M16 middle/third" evidence="10">
    <location>
        <begin position="456"/>
        <end position="718"/>
    </location>
</feature>
<evidence type="ECO:0000259" key="11">
    <source>
        <dbReference type="Pfam" id="PF22456"/>
    </source>
</evidence>
<evidence type="ECO:0000259" key="9">
    <source>
        <dbReference type="Pfam" id="PF05193"/>
    </source>
</evidence>
<reference evidence="12 13" key="1">
    <citation type="submission" date="2018-10" db="EMBL/GenBank/DDBJ databases">
        <authorList>
            <consortium name="IHU Genomes"/>
        </authorList>
    </citation>
    <scope>NUCLEOTIDE SEQUENCE [LARGE SCALE GENOMIC DNA]</scope>
    <source>
        <strain evidence="12 13">A1</strain>
    </source>
</reference>
<organism evidence="12 13">
    <name type="scientific">Yasminevirus sp. GU-2018</name>
    <dbReference type="NCBI Taxonomy" id="2420051"/>
    <lineage>
        <taxon>Viruses</taxon>
        <taxon>Varidnaviria</taxon>
        <taxon>Bamfordvirae</taxon>
        <taxon>Nucleocytoviricota</taxon>
        <taxon>Megaviricetes</taxon>
        <taxon>Imitervirales</taxon>
        <taxon>Mimiviridae</taxon>
        <taxon>Klosneuvirinae</taxon>
        <taxon>Yasminevirus</taxon>
        <taxon>Yasminevirus saudimassiliense</taxon>
    </lineage>
</organism>
<dbReference type="EMBL" id="UPSH01000001">
    <property type="protein sequence ID" value="VBB17870.1"/>
    <property type="molecule type" value="Genomic_DNA"/>
</dbReference>
<dbReference type="GO" id="GO:0004222">
    <property type="term" value="F:metalloendopeptidase activity"/>
    <property type="evidence" value="ECO:0007669"/>
    <property type="project" value="InterPro"/>
</dbReference>
<feature type="domain" description="Peptidase M16 N-terminal" evidence="8">
    <location>
        <begin position="55"/>
        <end position="186"/>
    </location>
</feature>
<keyword evidence="3" id="KW-0479">Metal-binding</keyword>
<dbReference type="Pfam" id="PF05193">
    <property type="entry name" value="Peptidase_M16_C"/>
    <property type="match status" value="1"/>
</dbReference>
<dbReference type="GO" id="GO:0046872">
    <property type="term" value="F:metal ion binding"/>
    <property type="evidence" value="ECO:0007669"/>
    <property type="project" value="UniProtKB-KW"/>
</dbReference>
<name>A0A5K0U7V8_9VIRU</name>
<dbReference type="PROSITE" id="PS00143">
    <property type="entry name" value="INSULINASE"/>
    <property type="match status" value="1"/>
</dbReference>
<evidence type="ECO:0000256" key="6">
    <source>
        <dbReference type="ARBA" id="ARBA00023049"/>
    </source>
</evidence>
<evidence type="ECO:0000313" key="12">
    <source>
        <dbReference type="EMBL" id="VBB17870.1"/>
    </source>
</evidence>
<evidence type="ECO:0000256" key="3">
    <source>
        <dbReference type="ARBA" id="ARBA00022723"/>
    </source>
</evidence>
<evidence type="ECO:0000256" key="7">
    <source>
        <dbReference type="RuleBase" id="RU004447"/>
    </source>
</evidence>
<keyword evidence="13" id="KW-1185">Reference proteome</keyword>
<dbReference type="Pfam" id="PF16187">
    <property type="entry name" value="Peptidase_M16_M"/>
    <property type="match status" value="1"/>
</dbReference>
<dbReference type="InterPro" id="IPR032632">
    <property type="entry name" value="Peptidase_M16_M"/>
</dbReference>
<dbReference type="Pfam" id="PF22456">
    <property type="entry name" value="PqqF-like_C_4"/>
    <property type="match status" value="1"/>
</dbReference>
<keyword evidence="6" id="KW-0482">Metalloprotease</keyword>
<proteinExistence type="inferred from homology"/>
<evidence type="ECO:0000256" key="5">
    <source>
        <dbReference type="ARBA" id="ARBA00022833"/>
    </source>
</evidence>
<dbReference type="InterPro" id="IPR054734">
    <property type="entry name" value="PqqF-like_C_4"/>
</dbReference>